<evidence type="ECO:0000313" key="1">
    <source>
        <dbReference type="EMBL" id="KAI4822622.1"/>
    </source>
</evidence>
<gene>
    <name evidence="1" type="ORF">KUCAC02_008154</name>
</gene>
<dbReference type="Proteomes" id="UP001057452">
    <property type="component" value="Chromosome 8"/>
</dbReference>
<name>A0ACB9X8A0_CHAAC</name>
<protein>
    <submittedName>
        <fullName evidence="1">Uncharacterized protein</fullName>
    </submittedName>
</protein>
<sequence length="120" mass="12715">MTKAITAASCTDSITVHNQTDCSFCSRTLGRLFPDPDHDGPAATERDDETAGSDLKVHLNVKKKSLQMFQMFRLQLLSLLGVGCRAPPPPPGGGAATPCADHDGAHVMVGVTSVVFNAFF</sequence>
<organism evidence="1 2">
    <name type="scientific">Chaenocephalus aceratus</name>
    <name type="common">Blackfin icefish</name>
    <name type="synonym">Chaenichthys aceratus</name>
    <dbReference type="NCBI Taxonomy" id="36190"/>
    <lineage>
        <taxon>Eukaryota</taxon>
        <taxon>Metazoa</taxon>
        <taxon>Chordata</taxon>
        <taxon>Craniata</taxon>
        <taxon>Vertebrata</taxon>
        <taxon>Euteleostomi</taxon>
        <taxon>Actinopterygii</taxon>
        <taxon>Neopterygii</taxon>
        <taxon>Teleostei</taxon>
        <taxon>Neoteleostei</taxon>
        <taxon>Acanthomorphata</taxon>
        <taxon>Eupercaria</taxon>
        <taxon>Perciformes</taxon>
        <taxon>Notothenioidei</taxon>
        <taxon>Channichthyidae</taxon>
        <taxon>Chaenocephalus</taxon>
    </lineage>
</organism>
<keyword evidence="2" id="KW-1185">Reference proteome</keyword>
<proteinExistence type="predicted"/>
<dbReference type="EMBL" id="CM043792">
    <property type="protein sequence ID" value="KAI4822622.1"/>
    <property type="molecule type" value="Genomic_DNA"/>
</dbReference>
<comment type="caution">
    <text evidence="1">The sequence shown here is derived from an EMBL/GenBank/DDBJ whole genome shotgun (WGS) entry which is preliminary data.</text>
</comment>
<reference evidence="1" key="1">
    <citation type="submission" date="2022-05" db="EMBL/GenBank/DDBJ databases">
        <title>Chromosome-level genome of Chaenocephalus aceratus.</title>
        <authorList>
            <person name="Park H."/>
        </authorList>
    </citation>
    <scope>NUCLEOTIDE SEQUENCE</scope>
    <source>
        <strain evidence="1">KU_202001</strain>
    </source>
</reference>
<evidence type="ECO:0000313" key="2">
    <source>
        <dbReference type="Proteomes" id="UP001057452"/>
    </source>
</evidence>
<accession>A0ACB9X8A0</accession>